<feature type="binding site" evidence="16">
    <location>
        <position position="259"/>
    </location>
    <ligand>
        <name>NAD(+)</name>
        <dbReference type="ChEBI" id="CHEBI:57540"/>
    </ligand>
</feature>
<dbReference type="AlphaFoldDB" id="A0A021VPZ0"/>
<keyword evidence="13 18" id="KW-0676">Redox-active center</keyword>
<evidence type="ECO:0000313" key="22">
    <source>
        <dbReference type="Proteomes" id="UP000019753"/>
    </source>
</evidence>
<gene>
    <name evidence="21" type="ORF">N866_11875</name>
</gene>
<keyword evidence="7" id="KW-0479">Metal-binding</keyword>
<evidence type="ECO:0000256" key="5">
    <source>
        <dbReference type="ARBA" id="ARBA00022466"/>
    </source>
</evidence>
<accession>A0A021VPZ0</accession>
<dbReference type="GO" id="GO:0050660">
    <property type="term" value="F:flavin adenine dinucleotide binding"/>
    <property type="evidence" value="ECO:0007669"/>
    <property type="project" value="InterPro"/>
</dbReference>
<dbReference type="PANTHER" id="PTHR43014:SF4">
    <property type="entry name" value="PYRIDINE NUCLEOTIDE-DISULFIDE OXIDOREDUCTASE RCLA-RELATED"/>
    <property type="match status" value="1"/>
</dbReference>
<dbReference type="GO" id="GO:0050787">
    <property type="term" value="P:detoxification of mercury ion"/>
    <property type="evidence" value="ECO:0007669"/>
    <property type="project" value="InterPro"/>
</dbReference>
<keyword evidence="22" id="KW-1185">Reference proteome</keyword>
<dbReference type="FunFam" id="3.30.390.30:FF:000001">
    <property type="entry name" value="Dihydrolipoyl dehydrogenase"/>
    <property type="match status" value="1"/>
</dbReference>
<dbReference type="Gene3D" id="3.30.390.30">
    <property type="match status" value="1"/>
</dbReference>
<dbReference type="InterPro" id="IPR036188">
    <property type="entry name" value="FAD/NAD-bd_sf"/>
</dbReference>
<dbReference type="GO" id="GO:0016152">
    <property type="term" value="F:mercury (II) reductase (NADP+) activity"/>
    <property type="evidence" value="ECO:0007669"/>
    <property type="project" value="UniProtKB-EC"/>
</dbReference>
<dbReference type="Proteomes" id="UP000019753">
    <property type="component" value="Unassembled WGS sequence"/>
</dbReference>
<dbReference type="Pfam" id="PF02852">
    <property type="entry name" value="Pyr_redox_dim"/>
    <property type="match status" value="1"/>
</dbReference>
<keyword evidence="12" id="KW-1015">Disulfide bond</keyword>
<evidence type="ECO:0000256" key="9">
    <source>
        <dbReference type="ARBA" id="ARBA00022857"/>
    </source>
</evidence>
<evidence type="ECO:0000256" key="16">
    <source>
        <dbReference type="PIRSR" id="PIRSR000350-3"/>
    </source>
</evidence>
<dbReference type="GO" id="GO:0045340">
    <property type="term" value="F:mercury ion binding"/>
    <property type="evidence" value="ECO:0007669"/>
    <property type="project" value="InterPro"/>
</dbReference>
<dbReference type="InterPro" id="IPR012999">
    <property type="entry name" value="Pyr_OxRdtase_I_AS"/>
</dbReference>
<dbReference type="EMBL" id="AXCW01000330">
    <property type="protein sequence ID" value="EYR62105.1"/>
    <property type="molecule type" value="Genomic_DNA"/>
</dbReference>
<keyword evidence="5" id="KW-0475">Mercuric resistance</keyword>
<protein>
    <recommendedName>
        <fullName evidence="4">Mercuric reductase</fullName>
        <ecNumber evidence="3">1.16.1.1</ecNumber>
    </recommendedName>
    <alternativeName>
        <fullName evidence="14">Hg(II) reductase</fullName>
    </alternativeName>
</protein>
<keyword evidence="9" id="KW-0521">NADP</keyword>
<dbReference type="InterPro" id="IPR023753">
    <property type="entry name" value="FAD/NAD-binding_dom"/>
</dbReference>
<dbReference type="RefSeq" id="WP_034228832.1">
    <property type="nucleotide sequence ID" value="NZ_AXCW01000330.1"/>
</dbReference>
<keyword evidence="6 18" id="KW-0285">Flavoprotein</keyword>
<name>A0A021VPZ0_9CELL</name>
<comment type="similarity">
    <text evidence="1 18">Belongs to the class-I pyridine nucleotide-disulfide oxidoreductase family.</text>
</comment>
<dbReference type="PRINTS" id="PR00411">
    <property type="entry name" value="PNDRDTASEI"/>
</dbReference>
<dbReference type="InterPro" id="IPR021179">
    <property type="entry name" value="Mercury_reductase_MerA"/>
</dbReference>
<comment type="catalytic activity">
    <reaction evidence="15">
        <text>Hg + NADP(+) + H(+) = Hg(2+) + NADPH</text>
        <dbReference type="Rhea" id="RHEA:23856"/>
        <dbReference type="ChEBI" id="CHEBI:15378"/>
        <dbReference type="ChEBI" id="CHEBI:16170"/>
        <dbReference type="ChEBI" id="CHEBI:16793"/>
        <dbReference type="ChEBI" id="CHEBI:57783"/>
        <dbReference type="ChEBI" id="CHEBI:58349"/>
        <dbReference type="EC" id="1.16.1.1"/>
    </reaction>
</comment>
<keyword evidence="10" id="KW-0476">Mercury</keyword>
<dbReference type="PRINTS" id="PR00368">
    <property type="entry name" value="FADPNR"/>
</dbReference>
<dbReference type="Gene3D" id="3.50.50.60">
    <property type="entry name" value="FAD/NAD(P)-binding domain"/>
    <property type="match status" value="2"/>
</dbReference>
<dbReference type="GO" id="GO:0003955">
    <property type="term" value="F:NAD(P)H dehydrogenase (quinone) activity"/>
    <property type="evidence" value="ECO:0007669"/>
    <property type="project" value="TreeGrafter"/>
</dbReference>
<evidence type="ECO:0000256" key="1">
    <source>
        <dbReference type="ARBA" id="ARBA00007532"/>
    </source>
</evidence>
<evidence type="ECO:0000256" key="14">
    <source>
        <dbReference type="ARBA" id="ARBA00031725"/>
    </source>
</evidence>
<evidence type="ECO:0000256" key="18">
    <source>
        <dbReference type="RuleBase" id="RU003691"/>
    </source>
</evidence>
<dbReference type="SUPFAM" id="SSF55424">
    <property type="entry name" value="FAD/NAD-linked reductases, dimerisation (C-terminal) domain"/>
    <property type="match status" value="1"/>
</dbReference>
<feature type="binding site" evidence="16">
    <location>
        <position position="50"/>
    </location>
    <ligand>
        <name>FAD</name>
        <dbReference type="ChEBI" id="CHEBI:57692"/>
    </ligand>
</feature>
<dbReference type="EC" id="1.16.1.1" evidence="3"/>
<evidence type="ECO:0000256" key="10">
    <source>
        <dbReference type="ARBA" id="ARBA00022914"/>
    </source>
</evidence>
<feature type="domain" description="Pyridine nucleotide-disulphide oxidoreductase dimerisation" evidence="19">
    <location>
        <begin position="335"/>
        <end position="442"/>
    </location>
</feature>
<dbReference type="OrthoDB" id="9800167at2"/>
<evidence type="ECO:0000259" key="19">
    <source>
        <dbReference type="Pfam" id="PF02852"/>
    </source>
</evidence>
<evidence type="ECO:0000256" key="4">
    <source>
        <dbReference type="ARBA" id="ARBA00014791"/>
    </source>
</evidence>
<comment type="caution">
    <text evidence="21">The sequence shown here is derived from an EMBL/GenBank/DDBJ whole genome shotgun (WGS) entry which is preliminary data.</text>
</comment>
<feature type="disulfide bond" description="Redox-active" evidence="17">
    <location>
        <begin position="41"/>
        <end position="46"/>
    </location>
</feature>
<evidence type="ECO:0000256" key="3">
    <source>
        <dbReference type="ARBA" id="ARBA00012661"/>
    </source>
</evidence>
<evidence type="ECO:0000256" key="2">
    <source>
        <dbReference type="ARBA" id="ARBA00011738"/>
    </source>
</evidence>
<dbReference type="InterPro" id="IPR001100">
    <property type="entry name" value="Pyr_nuc-diS_OxRdtase"/>
</dbReference>
<evidence type="ECO:0000256" key="17">
    <source>
        <dbReference type="PIRSR" id="PIRSR000350-4"/>
    </source>
</evidence>
<keyword evidence="11 18" id="KW-0560">Oxidoreductase</keyword>
<feature type="domain" description="FAD/NAD(P)-binding" evidence="20">
    <location>
        <begin position="4"/>
        <end position="315"/>
    </location>
</feature>
<dbReference type="GO" id="GO:0016668">
    <property type="term" value="F:oxidoreductase activity, acting on a sulfur group of donors, NAD(P) as acceptor"/>
    <property type="evidence" value="ECO:0007669"/>
    <property type="project" value="InterPro"/>
</dbReference>
<dbReference type="InterPro" id="IPR016156">
    <property type="entry name" value="FAD/NAD-linked_Rdtase_dimer_sf"/>
</dbReference>
<dbReference type="PANTHER" id="PTHR43014">
    <property type="entry name" value="MERCURIC REDUCTASE"/>
    <property type="match status" value="1"/>
</dbReference>
<dbReference type="NCBIfam" id="TIGR02053">
    <property type="entry name" value="MerA"/>
    <property type="match status" value="1"/>
</dbReference>
<evidence type="ECO:0000256" key="15">
    <source>
        <dbReference type="ARBA" id="ARBA00048984"/>
    </source>
</evidence>
<feature type="binding site" evidence="16">
    <location>
        <position position="300"/>
    </location>
    <ligand>
        <name>FAD</name>
        <dbReference type="ChEBI" id="CHEBI:57692"/>
    </ligand>
</feature>
<evidence type="ECO:0000259" key="20">
    <source>
        <dbReference type="Pfam" id="PF07992"/>
    </source>
</evidence>
<dbReference type="Pfam" id="PF07992">
    <property type="entry name" value="Pyr_redox_2"/>
    <property type="match status" value="1"/>
</dbReference>
<keyword evidence="8 16" id="KW-0274">FAD</keyword>
<reference evidence="21 22" key="1">
    <citation type="submission" date="2014-01" db="EMBL/GenBank/DDBJ databases">
        <title>Actinotalea ferrariae CF5-4.</title>
        <authorList>
            <person name="Chen F."/>
            <person name="Li Y."/>
            <person name="Wang G."/>
        </authorList>
    </citation>
    <scope>NUCLEOTIDE SEQUENCE [LARGE SCALE GENOMIC DNA]</scope>
    <source>
        <strain evidence="21 22">CF5-4</strain>
    </source>
</reference>
<dbReference type="SUPFAM" id="SSF51905">
    <property type="entry name" value="FAD/NAD(P)-binding domain"/>
    <property type="match status" value="1"/>
</dbReference>
<evidence type="ECO:0000256" key="7">
    <source>
        <dbReference type="ARBA" id="ARBA00022723"/>
    </source>
</evidence>
<comment type="subunit">
    <text evidence="2">Homodimer.</text>
</comment>
<keyword evidence="16" id="KW-0547">Nucleotide-binding</keyword>
<proteinExistence type="inferred from homology"/>
<evidence type="ECO:0000256" key="13">
    <source>
        <dbReference type="ARBA" id="ARBA00023284"/>
    </source>
</evidence>
<dbReference type="InterPro" id="IPR004099">
    <property type="entry name" value="Pyr_nucl-diS_OxRdtase_dimer"/>
</dbReference>
<evidence type="ECO:0000256" key="6">
    <source>
        <dbReference type="ARBA" id="ARBA00022630"/>
    </source>
</evidence>
<feature type="binding site" evidence="16">
    <location>
        <begin position="176"/>
        <end position="183"/>
    </location>
    <ligand>
        <name>NAD(+)</name>
        <dbReference type="ChEBI" id="CHEBI:57540"/>
    </ligand>
</feature>
<dbReference type="GO" id="GO:0050661">
    <property type="term" value="F:NADP binding"/>
    <property type="evidence" value="ECO:0007669"/>
    <property type="project" value="InterPro"/>
</dbReference>
<dbReference type="PROSITE" id="PS00076">
    <property type="entry name" value="PYRIDINE_REDOX_1"/>
    <property type="match status" value="1"/>
</dbReference>
<evidence type="ECO:0000256" key="11">
    <source>
        <dbReference type="ARBA" id="ARBA00023002"/>
    </source>
</evidence>
<sequence>MDEYDLIVIGTGGAAMAAGIEARSRGNSVLLVEHGPLGGTCLNIGCVPSKNLLAAAGQRHRAATHPFEGISTSAGPVALGALMEQKQALIDRLRQAKYADVADAHGFPILQGHARFIDQETLQVDGQALRARHGYVVATGVAPHIPDLPGLGDVAYLTSTTAMEQQDLPASMVVLGAGYVGLEQAQLWAHLGVAVTIVGRFAPHAEPEVADVLLGVFQDEGITVVQERATEVRATHDGVEVRTGSERRLTGQRLLVATGRFADTSDLALNAAGVATDRRGFVVVDENQRTTNPRVFAAGDVSGVPQYVYVAAQTGHVAAAGALGQPSAVDYRGLPGVTFTTPQIASAGLTEDQALAAGHACECRVLGAQDIPRALVNQDTRGVLKLVIDAESRKILGVHAALDGAGELMLAATYAIKFGLTVDDLADTWAPYLTMSEALRIAAGLFRSALPTSCCA</sequence>
<dbReference type="PIRSF" id="PIRSF000350">
    <property type="entry name" value="Mercury_reductase_MerA"/>
    <property type="match status" value="1"/>
</dbReference>
<organism evidence="21 22">
    <name type="scientific">Actinotalea ferrariae CF5-4</name>
    <dbReference type="NCBI Taxonomy" id="948458"/>
    <lineage>
        <taxon>Bacteria</taxon>
        <taxon>Bacillati</taxon>
        <taxon>Actinomycetota</taxon>
        <taxon>Actinomycetes</taxon>
        <taxon>Micrococcales</taxon>
        <taxon>Cellulomonadaceae</taxon>
        <taxon>Actinotalea</taxon>
    </lineage>
</organism>
<keyword evidence="16" id="KW-0520">NAD</keyword>
<evidence type="ECO:0000313" key="21">
    <source>
        <dbReference type="EMBL" id="EYR62105.1"/>
    </source>
</evidence>
<evidence type="ECO:0000256" key="12">
    <source>
        <dbReference type="ARBA" id="ARBA00023157"/>
    </source>
</evidence>
<evidence type="ECO:0000256" key="8">
    <source>
        <dbReference type="ARBA" id="ARBA00022827"/>
    </source>
</evidence>
<comment type="cofactor">
    <cofactor evidence="16">
        <name>FAD</name>
        <dbReference type="ChEBI" id="CHEBI:57692"/>
    </cofactor>
    <text evidence="16">Binds 1 FAD per subunit.</text>
</comment>